<dbReference type="EMBL" id="KV460218">
    <property type="protein sequence ID" value="OBT98107.1"/>
    <property type="molecule type" value="Genomic_DNA"/>
</dbReference>
<protein>
    <recommendedName>
        <fullName evidence="1">Heterokaryon incompatibility domain-containing protein</fullName>
    </recommendedName>
</protein>
<dbReference type="STRING" id="342668.A0A1B8GQK3"/>
<keyword evidence="3" id="KW-1185">Reference proteome</keyword>
<accession>A0A1B8GQK3</accession>
<dbReference type="Proteomes" id="UP000091956">
    <property type="component" value="Unassembled WGS sequence"/>
</dbReference>
<name>A0A1B8GQK3_9PEZI</name>
<dbReference type="AlphaFoldDB" id="A0A1B8GQK3"/>
<evidence type="ECO:0000313" key="2">
    <source>
        <dbReference type="EMBL" id="OBT98107.1"/>
    </source>
</evidence>
<evidence type="ECO:0000313" key="3">
    <source>
        <dbReference type="Proteomes" id="UP000091956"/>
    </source>
</evidence>
<dbReference type="GeneID" id="28837252"/>
<dbReference type="RefSeq" id="XP_018131840.1">
    <property type="nucleotide sequence ID" value="XM_018273348.1"/>
</dbReference>
<feature type="domain" description="Heterokaryon incompatibility" evidence="1">
    <location>
        <begin position="43"/>
        <end position="143"/>
    </location>
</feature>
<proteinExistence type="predicted"/>
<reference evidence="3" key="2">
    <citation type="journal article" date="2018" name="Nat. Commun.">
        <title>Extreme sensitivity to ultraviolet light in the fungal pathogen causing white-nose syndrome of bats.</title>
        <authorList>
            <person name="Palmer J.M."/>
            <person name="Drees K.P."/>
            <person name="Foster J.T."/>
            <person name="Lindner D.L."/>
        </authorList>
    </citation>
    <scope>NUCLEOTIDE SEQUENCE [LARGE SCALE GENOMIC DNA]</scope>
    <source>
        <strain evidence="3">UAMH 10579</strain>
    </source>
</reference>
<reference evidence="2 3" key="1">
    <citation type="submission" date="2016-03" db="EMBL/GenBank/DDBJ databases">
        <title>Comparative genomics of Pseudogymnoascus destructans, the fungus causing white-nose syndrome of bats.</title>
        <authorList>
            <person name="Palmer J.M."/>
            <person name="Drees K.P."/>
            <person name="Foster J.T."/>
            <person name="Lindner D.L."/>
        </authorList>
    </citation>
    <scope>NUCLEOTIDE SEQUENCE [LARGE SCALE GENOMIC DNA]</scope>
    <source>
        <strain evidence="2 3">UAMH 10579</strain>
    </source>
</reference>
<dbReference type="Pfam" id="PF06985">
    <property type="entry name" value="HET"/>
    <property type="match status" value="1"/>
</dbReference>
<dbReference type="InterPro" id="IPR010730">
    <property type="entry name" value="HET"/>
</dbReference>
<sequence>MLKNHTLLEDQHDGEQQLDELCIVCRDIDLRPYLFQDSWVATVVSGFGEKYLWVDALCIVQDGEDKQTQISQMDKIYGCATLTIVALAGDNANTGLPGIGTTLRTVVQYSETIHGLNLVAKSPELSGLLDASCWESRAWTFQERILSRRLLYFTEAQIHFQCRSCICCEDIYGEYSRSTRIASGAVNPLEREVWATDAAYSPVFNIYEGLVKSYCGRQLSYHSDILNSFSGIMSALQELHGLKFISALPEQEFGLALLWRPMASCRPRFRLNPDEEGSSFDKLPSCYAGKDIRFKSKVEDFAVKDKTGWRSINLTPEHDILDHQPPATSLTSLSSEKITTRDHGISEDSLPDVPVIRFWAEAIQLGKLCISSEKTLPEDSGYTVSSLSWLETFNKIWIYDTENHHCGTLAGDESLQVNIGDISKYELILLSRCYQDVVTDADIEASLDSLPTEYPGSQEYYRAVFDTNFFVPTEDWALNVMLVERREGYFVRLAVGQIHSGAWEKAGSCKKL</sequence>
<dbReference type="PANTHER" id="PTHR33112">
    <property type="entry name" value="DOMAIN PROTEIN, PUTATIVE-RELATED"/>
    <property type="match status" value="1"/>
</dbReference>
<dbReference type="PANTHER" id="PTHR33112:SF12">
    <property type="entry name" value="HETEROKARYON INCOMPATIBILITY DOMAIN-CONTAINING PROTEIN"/>
    <property type="match status" value="1"/>
</dbReference>
<organism evidence="2 3">
    <name type="scientific">Pseudogymnoascus verrucosus</name>
    <dbReference type="NCBI Taxonomy" id="342668"/>
    <lineage>
        <taxon>Eukaryota</taxon>
        <taxon>Fungi</taxon>
        <taxon>Dikarya</taxon>
        <taxon>Ascomycota</taxon>
        <taxon>Pezizomycotina</taxon>
        <taxon>Leotiomycetes</taxon>
        <taxon>Thelebolales</taxon>
        <taxon>Thelebolaceae</taxon>
        <taxon>Pseudogymnoascus</taxon>
    </lineage>
</organism>
<evidence type="ECO:0000259" key="1">
    <source>
        <dbReference type="Pfam" id="PF06985"/>
    </source>
</evidence>
<gene>
    <name evidence="2" type="ORF">VE01_03866</name>
</gene>
<dbReference type="OrthoDB" id="2958217at2759"/>